<dbReference type="InterPro" id="IPR000873">
    <property type="entry name" value="AMP-dep_synth/lig_dom"/>
</dbReference>
<dbReference type="SUPFAM" id="SSF47336">
    <property type="entry name" value="ACP-like"/>
    <property type="match status" value="1"/>
</dbReference>
<dbReference type="Proteomes" id="UP000030641">
    <property type="component" value="Unassembled WGS sequence"/>
</dbReference>
<dbReference type="GeneID" id="25364785"/>
<dbReference type="OMA" id="VRICTET"/>
<dbReference type="InterPro" id="IPR013120">
    <property type="entry name" value="FAR_NAD-bd"/>
</dbReference>
<dbReference type="Pfam" id="PF07993">
    <property type="entry name" value="NAD_binding_4"/>
    <property type="match status" value="1"/>
</dbReference>
<dbReference type="SUPFAM" id="SSF51735">
    <property type="entry name" value="NAD(P)-binding Rossmann-fold domains"/>
    <property type="match status" value="1"/>
</dbReference>
<dbReference type="PROSITE" id="PS50075">
    <property type="entry name" value="CARRIER"/>
    <property type="match status" value="1"/>
</dbReference>
<dbReference type="EMBL" id="KL584754">
    <property type="protein sequence ID" value="KEQ97504.1"/>
    <property type="molecule type" value="Genomic_DNA"/>
</dbReference>
<organism evidence="4 5">
    <name type="scientific">Aureobasidium subglaciale (strain EXF-2481)</name>
    <name type="common">Aureobasidium pullulans var. subglaciale</name>
    <dbReference type="NCBI Taxonomy" id="1043005"/>
    <lineage>
        <taxon>Eukaryota</taxon>
        <taxon>Fungi</taxon>
        <taxon>Dikarya</taxon>
        <taxon>Ascomycota</taxon>
        <taxon>Pezizomycotina</taxon>
        <taxon>Dothideomycetes</taxon>
        <taxon>Dothideomycetidae</taxon>
        <taxon>Dothideales</taxon>
        <taxon>Saccotheciaceae</taxon>
        <taxon>Aureobasidium</taxon>
    </lineage>
</organism>
<evidence type="ECO:0000313" key="5">
    <source>
        <dbReference type="Proteomes" id="UP000030641"/>
    </source>
</evidence>
<dbReference type="AlphaFoldDB" id="A0A074YN25"/>
<dbReference type="OrthoDB" id="429813at2759"/>
<reference evidence="4 5" key="1">
    <citation type="journal article" date="2014" name="BMC Genomics">
        <title>Genome sequencing of four Aureobasidium pullulans varieties: biotechnological potential, stress tolerance, and description of new species.</title>
        <authorList>
            <person name="Gostin Ar C."/>
            <person name="Ohm R.A."/>
            <person name="Kogej T."/>
            <person name="Sonjak S."/>
            <person name="Turk M."/>
            <person name="Zajc J."/>
            <person name="Zalar P."/>
            <person name="Grube M."/>
            <person name="Sun H."/>
            <person name="Han J."/>
            <person name="Sharma A."/>
            <person name="Chiniquy J."/>
            <person name="Ngan C.Y."/>
            <person name="Lipzen A."/>
            <person name="Barry K."/>
            <person name="Grigoriev I.V."/>
            <person name="Gunde-Cimerman N."/>
        </authorList>
    </citation>
    <scope>NUCLEOTIDE SEQUENCE [LARGE SCALE GENOMIC DNA]</scope>
    <source>
        <strain evidence="4 5">EXF-2481</strain>
    </source>
</reference>
<evidence type="ECO:0000313" key="4">
    <source>
        <dbReference type="EMBL" id="KEQ97504.1"/>
    </source>
</evidence>
<keyword evidence="1" id="KW-0596">Phosphopantetheine</keyword>
<keyword evidence="5" id="KW-1185">Reference proteome</keyword>
<evidence type="ECO:0000259" key="3">
    <source>
        <dbReference type="PROSITE" id="PS50075"/>
    </source>
</evidence>
<evidence type="ECO:0000256" key="1">
    <source>
        <dbReference type="ARBA" id="ARBA00022450"/>
    </source>
</evidence>
<dbReference type="PANTHER" id="PTHR43439:SF2">
    <property type="entry name" value="ENZYME, PUTATIVE (JCVI)-RELATED"/>
    <property type="match status" value="1"/>
</dbReference>
<dbReference type="Pfam" id="PF00501">
    <property type="entry name" value="AMP-binding"/>
    <property type="match status" value="1"/>
</dbReference>
<gene>
    <name evidence="4" type="ORF">AUEXF2481DRAFT_3309</name>
</gene>
<dbReference type="Pfam" id="PF00550">
    <property type="entry name" value="PP-binding"/>
    <property type="match status" value="1"/>
</dbReference>
<dbReference type="Pfam" id="PF23562">
    <property type="entry name" value="AMP-binding_C_3"/>
    <property type="match status" value="1"/>
</dbReference>
<dbReference type="PROSITE" id="PS00455">
    <property type="entry name" value="AMP_BINDING"/>
    <property type="match status" value="1"/>
</dbReference>
<proteinExistence type="predicted"/>
<name>A0A074YN25_AURSE</name>
<dbReference type="PANTHER" id="PTHR43439">
    <property type="entry name" value="PHENYLACETATE-COENZYME A LIGASE"/>
    <property type="match status" value="1"/>
</dbReference>
<dbReference type="Gene3D" id="1.10.1200.10">
    <property type="entry name" value="ACP-like"/>
    <property type="match status" value="1"/>
</dbReference>
<dbReference type="InterPro" id="IPR006162">
    <property type="entry name" value="Ppantetheine_attach_site"/>
</dbReference>
<dbReference type="InterPro" id="IPR009081">
    <property type="entry name" value="PP-bd_ACP"/>
</dbReference>
<dbReference type="InterPro" id="IPR036291">
    <property type="entry name" value="NAD(P)-bd_dom_sf"/>
</dbReference>
<dbReference type="Gene3D" id="3.40.50.720">
    <property type="entry name" value="NAD(P)-binding Rossmann-like Domain"/>
    <property type="match status" value="1"/>
</dbReference>
<dbReference type="InterPro" id="IPR051414">
    <property type="entry name" value="Adenylate-forming_Reductase"/>
</dbReference>
<dbReference type="STRING" id="1043005.A0A074YN25"/>
<keyword evidence="2" id="KW-0597">Phosphoprotein</keyword>
<dbReference type="Gene3D" id="3.40.50.12780">
    <property type="entry name" value="N-terminal domain of ligase-like"/>
    <property type="match status" value="1"/>
</dbReference>
<evidence type="ECO:0000256" key="2">
    <source>
        <dbReference type="ARBA" id="ARBA00022553"/>
    </source>
</evidence>
<dbReference type="InterPro" id="IPR036736">
    <property type="entry name" value="ACP-like_sf"/>
</dbReference>
<dbReference type="HOGENOM" id="CLU_002220_0_0_1"/>
<protein>
    <recommendedName>
        <fullName evidence="3">Carrier domain-containing protein</fullName>
    </recommendedName>
</protein>
<dbReference type="InterPro" id="IPR020845">
    <property type="entry name" value="AMP-binding_CS"/>
</dbReference>
<dbReference type="RefSeq" id="XP_013345717.1">
    <property type="nucleotide sequence ID" value="XM_013490263.1"/>
</dbReference>
<feature type="domain" description="Carrier" evidence="3">
    <location>
        <begin position="551"/>
        <end position="629"/>
    </location>
</feature>
<sequence length="1026" mass="113958">MAQYGRRLLPNFIDQVALDDPCLTFVEIPKSADIKDGLRRVTFRDLAKGIDKCAWWIHQKLGRGHDFPTLAYVGPHDLRYLLLVFGACKVGYKMFFPSPRNSTAASLDLLGQVKCNVFMMPSDAPLHSNLLVSVLVERPMLTLSLPELEHFLDFNDGMQPYLWSRTFEDVKIDPIAVFHTSGSTGMPKLTIMNHEAVAALDAFRNIEARTGRAIQTSTYAHKKTLLLFPMFHASALSTLFLSIWNTVPTVLPPPVPLTADLANEMLVNIDIEASIMPPSILAEIAGNNEYLRNLCQCSSVMYGGGPLPTEAGKRIASGTTLITVFGSSETGFFPVEVMDRVDWPYIKLSPCAGGVYRPYADNLCELVIERDPALKEFQPVFSMYPEMEVYHTKDLFAKHPVKPNLWLWQGRIDDIIVLSNGEKFNPTSMEDVIINGHPAVESALVCGQGRTQCALLLELSSSGSSDDEKSEEEVVEELWPAVQRANESIPEYGRLMKDMVIVVKQGKKMVRADKGTVQRKRTLERFAAELDELYRLQDGSAASYAETDCHMDLGSVRETVTRTIQGISKYRTVQSSTSFFDIGLDSLHAMTLARKLRTAFLSSPKLITTKVVYELPSIDLLSYYICGLETGQEDSVKTMQILYDRYSPMSRRAMPIETTKAATVLLVGSTGHLGTQILCQLLQREDIALIYCLSRDPDADINQKAPGRSRNAAISKHVRHLHVNYSQSRFGLCESVWCTLQQEITCVIQNAWPVDFCMPLSHFESSIRLTVELMELCKSADCKPNFVFVSSIGSVLGRSGGQVTEEISHDWLVAETMGYTQSKLVAERLIATTAAANGVKSVTCRIGQLGGVSHPELWGDDVPRWPEKEWVPAMLAASIQLGAIPSSLGLLDKINWLPVDVAAATICELAFAATAVHNACQVYNVVNPQTTAWKALLPELRAYINLKRLSLIDWLKLLKAHIETGLESHVPAAGLLDFFEGACKTEVRKPTVDCSKSLALSPSLQNAECISVELMERWIEQWSFSN</sequence>
<dbReference type="InParanoid" id="A0A074YN25"/>
<accession>A0A074YN25</accession>
<dbReference type="SUPFAM" id="SSF56801">
    <property type="entry name" value="Acetyl-CoA synthetase-like"/>
    <property type="match status" value="1"/>
</dbReference>
<dbReference type="InterPro" id="IPR042099">
    <property type="entry name" value="ANL_N_sf"/>
</dbReference>
<dbReference type="PROSITE" id="PS00012">
    <property type="entry name" value="PHOSPHOPANTETHEINE"/>
    <property type="match status" value="1"/>
</dbReference>